<dbReference type="CDD" id="cd15457">
    <property type="entry name" value="NADAR"/>
    <property type="match status" value="1"/>
</dbReference>
<dbReference type="InterPro" id="IPR037238">
    <property type="entry name" value="YbiA-like_sf"/>
</dbReference>
<dbReference type="OrthoDB" id="206452at2759"/>
<evidence type="ECO:0000313" key="4">
    <source>
        <dbReference type="Proteomes" id="UP000649617"/>
    </source>
</evidence>
<dbReference type="PANTHER" id="PTHR43040:SF1">
    <property type="entry name" value="RIBONUCLEASE D"/>
    <property type="match status" value="1"/>
</dbReference>
<dbReference type="Pfam" id="PF08719">
    <property type="entry name" value="NADAR"/>
    <property type="match status" value="1"/>
</dbReference>
<feature type="region of interest" description="Disordered" evidence="1">
    <location>
        <begin position="248"/>
        <end position="270"/>
    </location>
</feature>
<dbReference type="Proteomes" id="UP000649617">
    <property type="component" value="Unassembled WGS sequence"/>
</dbReference>
<evidence type="ECO:0000259" key="2">
    <source>
        <dbReference type="Pfam" id="PF08719"/>
    </source>
</evidence>
<keyword evidence="4" id="KW-1185">Reference proteome</keyword>
<name>A0A812X231_SYMPI</name>
<gene>
    <name evidence="3" type="ORF">SPIL2461_LOCUS20067</name>
</gene>
<evidence type="ECO:0000313" key="3">
    <source>
        <dbReference type="EMBL" id="CAE7709061.1"/>
    </source>
</evidence>
<dbReference type="PANTHER" id="PTHR43040">
    <property type="entry name" value="RIBONUCLEASE D"/>
    <property type="match status" value="1"/>
</dbReference>
<dbReference type="Gene3D" id="1.10.357.40">
    <property type="entry name" value="YbiA-like"/>
    <property type="match status" value="1"/>
</dbReference>
<feature type="non-terminal residue" evidence="3">
    <location>
        <position position="549"/>
    </location>
</feature>
<feature type="domain" description="NADAR" evidence="2">
    <location>
        <begin position="41"/>
        <end position="179"/>
    </location>
</feature>
<sequence>SDDRLAPLDFQYPPGKRHVGLVPFYFPSRKTEWDRRCGGAFLGNFYEAGYRAIRVKIDGRIRWFSNAESAFQATKFKDQAWRFEQLSGEEAFQLKRRLRGSEDWDYGGHGSNWNAMWQVLQSKFWPGTKWASKLLETDDAFLLEHNEAKGRDEVWSDDCDGEGHNWLGLQLMILRENLKKRCGRHSATWGWLCKDPLNGRRPHANNEWKQTVRRAATRACQCFCHVRAGQGPPQHCPSPRHLPAVTGSAVQDRAVPTPKRKGEIQGSQIELQPRSCKETSPVTACASPNKAAASSSYLFFDYEELENSYDMLLQKQTAVSTTGEVMTVVSFLDCVKRMPAWPALMMLVLLLAHRGRMAVLVAYVDTAAVPAYVASVWPPSCSSQVEQEAVAIDAEGTKQSVRAFTIDILTMSVTTDMDIYVYVFDIKKLGQQAFGEASQGRLRTLLEGVLLSDYTLDLQVASVLAMRRQGLPHNRLPSLEAGLAHSNVLTASELVKFKETKQSIRGRFAAEFQSIWRARPLTEELLAYCTHWWPWCAETTVCVGPAGYL</sequence>
<reference evidence="3" key="1">
    <citation type="submission" date="2021-02" db="EMBL/GenBank/DDBJ databases">
        <authorList>
            <person name="Dougan E. K."/>
            <person name="Rhodes N."/>
            <person name="Thang M."/>
            <person name="Chan C."/>
        </authorList>
    </citation>
    <scope>NUCLEOTIDE SEQUENCE</scope>
</reference>
<proteinExistence type="predicted"/>
<comment type="caution">
    <text evidence="3">The sequence shown here is derived from an EMBL/GenBank/DDBJ whole genome shotgun (WGS) entry which is preliminary data.</text>
</comment>
<dbReference type="EMBL" id="CAJNIZ010045054">
    <property type="protein sequence ID" value="CAE7709061.1"/>
    <property type="molecule type" value="Genomic_DNA"/>
</dbReference>
<organism evidence="3 4">
    <name type="scientific">Symbiodinium pilosum</name>
    <name type="common">Dinoflagellate</name>
    <dbReference type="NCBI Taxonomy" id="2952"/>
    <lineage>
        <taxon>Eukaryota</taxon>
        <taxon>Sar</taxon>
        <taxon>Alveolata</taxon>
        <taxon>Dinophyceae</taxon>
        <taxon>Suessiales</taxon>
        <taxon>Symbiodiniaceae</taxon>
        <taxon>Symbiodinium</taxon>
    </lineage>
</organism>
<protein>
    <recommendedName>
        <fullName evidence="2">NADAR domain-containing protein</fullName>
    </recommendedName>
</protein>
<accession>A0A812X231</accession>
<dbReference type="InterPro" id="IPR012816">
    <property type="entry name" value="NADAR"/>
</dbReference>
<dbReference type="SUPFAM" id="SSF143990">
    <property type="entry name" value="YbiA-like"/>
    <property type="match status" value="1"/>
</dbReference>
<evidence type="ECO:0000256" key="1">
    <source>
        <dbReference type="SAM" id="MobiDB-lite"/>
    </source>
</evidence>
<dbReference type="AlphaFoldDB" id="A0A812X231"/>